<feature type="region of interest" description="Disordered" evidence="1">
    <location>
        <begin position="57"/>
        <end position="183"/>
    </location>
</feature>
<evidence type="ECO:0000256" key="1">
    <source>
        <dbReference type="SAM" id="MobiDB-lite"/>
    </source>
</evidence>
<feature type="compositionally biased region" description="Polar residues" evidence="1">
    <location>
        <begin position="221"/>
        <end position="239"/>
    </location>
</feature>
<accession>A0A9P9CYI4</accession>
<sequence>MPQSLDQPQSRANASQEAAQIATSNQAVNAFIGGRPHSWMTDATFTTSNFVKISEILPRKRGRPRKDPALLRAPYLNDDHTRPRESASIAPRLEQPAVLEASRNQAALPSPAPTDEPSPVISNQTDSPNQGSTGYADTTAHPPRSASEPDPRVPMAPAPNTAPNAMPAGSSSGSSEEVYTAPPPGTVSQLLAERAMASASGFNFSPRQAAAPWPSVPTGGTIPSPQIGQRTGPDSSATEGRTKRMRLGHEDPVTQASRDWLQILIKQMEKYRGTRSLNDAVEIPRYKILRDACSIEDGFYIVLHQLFCGWSWDTALVHNLLAPHVPFEAVDHAFSYMQVILRNNQSISPVYLQWFANFPGPLVELPHTSPQCLFMSVVGRFLHQMSTLWGQMMGITEVRQFPLLVSEMRQNLSCISIQMQSLLFTTSRRTLHVEDGPLAISLNEVFAKDRASEIQIAAGHRTIEEARQLRGGFAQAYASLMQAFRQQQLSNQTMHGFTPVAQRNLPAQPFSILPHPQSTLQSNSAAPSPILAQTEAQMASRRASGPAVLGSSAPRGNMHVQNPNALTWAQIAPEPPMTQASQNFVNSPAQIHQPLTRGSAGAISPFTGTGYVPQGMPTSRGVNLNSPAQGIQRRASSFQQPTQTWPAAQGAPAYNGHSQGLQYPQRMLQPPNVQPMIQTQVHSGQSNQAWSSQYPNPACSWPQATPAAGGHDAQPMAPQHQAQRGPPPSHPGLVRPLSEMEIHPNEYAVSPYGQPSLEMGLHQVGLRSPRRIPAQPVQTRYYQYVKTLESLPVPIKPQIGLQTLCFNVPEDNIRKLTTKRDTPGLPFCAYFEGSYRYRLRLCMRPDQGTELEAADWAVSACYWPRHIFINVNGRVMGLSRKQHFHKDLPLELTDALVPGQNAIRISLPLVDENIARARSEYFVAVELVETRSHGSLRAMIENAEHTSMEETKEKMIQL</sequence>
<name>A0A9P9CYI4_9HYPO</name>
<protein>
    <submittedName>
        <fullName evidence="2">Uncharacterized protein</fullName>
    </submittedName>
</protein>
<reference evidence="2" key="1">
    <citation type="journal article" date="2021" name="Nat. Commun.">
        <title>Genetic determinants of endophytism in the Arabidopsis root mycobiome.</title>
        <authorList>
            <person name="Mesny F."/>
            <person name="Miyauchi S."/>
            <person name="Thiergart T."/>
            <person name="Pickel B."/>
            <person name="Atanasova L."/>
            <person name="Karlsson M."/>
            <person name="Huettel B."/>
            <person name="Barry K.W."/>
            <person name="Haridas S."/>
            <person name="Chen C."/>
            <person name="Bauer D."/>
            <person name="Andreopoulos W."/>
            <person name="Pangilinan J."/>
            <person name="LaButti K."/>
            <person name="Riley R."/>
            <person name="Lipzen A."/>
            <person name="Clum A."/>
            <person name="Drula E."/>
            <person name="Henrissat B."/>
            <person name="Kohler A."/>
            <person name="Grigoriev I.V."/>
            <person name="Martin F.M."/>
            <person name="Hacquard S."/>
        </authorList>
    </citation>
    <scope>NUCLEOTIDE SEQUENCE</scope>
    <source>
        <strain evidence="2">MPI-CAGE-AT-0147</strain>
    </source>
</reference>
<feature type="compositionally biased region" description="Polar residues" evidence="1">
    <location>
        <begin position="680"/>
        <end position="695"/>
    </location>
</feature>
<dbReference type="OrthoDB" id="27975at2759"/>
<feature type="region of interest" description="Disordered" evidence="1">
    <location>
        <begin position="607"/>
        <end position="664"/>
    </location>
</feature>
<keyword evidence="3" id="KW-1185">Reference proteome</keyword>
<feature type="compositionally biased region" description="Polar residues" evidence="1">
    <location>
        <begin position="120"/>
        <end position="136"/>
    </location>
</feature>
<evidence type="ECO:0000313" key="2">
    <source>
        <dbReference type="EMBL" id="KAH7109344.1"/>
    </source>
</evidence>
<feature type="region of interest" description="Disordered" evidence="1">
    <location>
        <begin position="680"/>
        <end position="732"/>
    </location>
</feature>
<evidence type="ECO:0000313" key="3">
    <source>
        <dbReference type="Proteomes" id="UP000738349"/>
    </source>
</evidence>
<gene>
    <name evidence="2" type="ORF">EDB81DRAFT_704692</name>
</gene>
<organism evidence="2 3">
    <name type="scientific">Dactylonectria macrodidyma</name>
    <dbReference type="NCBI Taxonomy" id="307937"/>
    <lineage>
        <taxon>Eukaryota</taxon>
        <taxon>Fungi</taxon>
        <taxon>Dikarya</taxon>
        <taxon>Ascomycota</taxon>
        <taxon>Pezizomycotina</taxon>
        <taxon>Sordariomycetes</taxon>
        <taxon>Hypocreomycetidae</taxon>
        <taxon>Hypocreales</taxon>
        <taxon>Nectriaceae</taxon>
        <taxon>Dactylonectria</taxon>
    </lineage>
</organism>
<feature type="compositionally biased region" description="Low complexity" evidence="1">
    <location>
        <begin position="158"/>
        <end position="168"/>
    </location>
</feature>
<proteinExistence type="predicted"/>
<dbReference type="EMBL" id="JAGMUV010000052">
    <property type="protein sequence ID" value="KAH7109344.1"/>
    <property type="molecule type" value="Genomic_DNA"/>
</dbReference>
<feature type="region of interest" description="Disordered" evidence="1">
    <location>
        <begin position="208"/>
        <end position="250"/>
    </location>
</feature>
<dbReference type="AlphaFoldDB" id="A0A9P9CYI4"/>
<feature type="region of interest" description="Disordered" evidence="1">
    <location>
        <begin position="1"/>
        <end position="21"/>
    </location>
</feature>
<feature type="compositionally biased region" description="Polar residues" evidence="1">
    <location>
        <begin position="616"/>
        <end position="646"/>
    </location>
</feature>
<comment type="caution">
    <text evidence="2">The sequence shown here is derived from an EMBL/GenBank/DDBJ whole genome shotgun (WGS) entry which is preliminary data.</text>
</comment>
<dbReference type="Proteomes" id="UP000738349">
    <property type="component" value="Unassembled WGS sequence"/>
</dbReference>